<dbReference type="Gene3D" id="3.30.70.20">
    <property type="match status" value="1"/>
</dbReference>
<dbReference type="InterPro" id="IPR045854">
    <property type="entry name" value="NO2/SO3_Rdtase_4Fe4S_sf"/>
</dbReference>
<dbReference type="InterPro" id="IPR013580">
    <property type="entry name" value="LI-POR_suB-like_C"/>
</dbReference>
<dbReference type="InterPro" id="IPR042298">
    <property type="entry name" value="P-CP_red_C"/>
</dbReference>
<dbReference type="Gene3D" id="1.10.8.550">
    <property type="entry name" value="Proto-chlorophyllide reductase 57 kD subunit B"/>
    <property type="match status" value="1"/>
</dbReference>
<dbReference type="InterPro" id="IPR017900">
    <property type="entry name" value="4Fe4S_Fe_S_CS"/>
</dbReference>
<evidence type="ECO:0000313" key="6">
    <source>
        <dbReference type="EMBL" id="BBO73206.1"/>
    </source>
</evidence>
<dbReference type="GO" id="GO:0015995">
    <property type="term" value="P:chlorophyll biosynthetic process"/>
    <property type="evidence" value="ECO:0007669"/>
    <property type="project" value="InterPro"/>
</dbReference>
<evidence type="ECO:0000259" key="5">
    <source>
        <dbReference type="PROSITE" id="PS51379"/>
    </source>
</evidence>
<dbReference type="PROSITE" id="PS00198">
    <property type="entry name" value="4FE4S_FER_1"/>
    <property type="match status" value="1"/>
</dbReference>
<dbReference type="Pfam" id="PF08369">
    <property type="entry name" value="PCP_red"/>
    <property type="match status" value="1"/>
</dbReference>
<dbReference type="KEGG" id="dwd:DSCW_06230"/>
<dbReference type="EMBL" id="AP021875">
    <property type="protein sequence ID" value="BBO73206.1"/>
    <property type="molecule type" value="Genomic_DNA"/>
</dbReference>
<dbReference type="Proteomes" id="UP000427769">
    <property type="component" value="Chromosome"/>
</dbReference>
<evidence type="ECO:0000256" key="2">
    <source>
        <dbReference type="ARBA" id="ARBA00022723"/>
    </source>
</evidence>
<dbReference type="AlphaFoldDB" id="A0A5K7YV75"/>
<keyword evidence="2" id="KW-0479">Metal-binding</keyword>
<dbReference type="PANTHER" id="PTHR24960">
    <property type="entry name" value="PHOTOSYSTEM I IRON-SULFUR CENTER-RELATED"/>
    <property type="match status" value="1"/>
</dbReference>
<dbReference type="GO" id="GO:0015979">
    <property type="term" value="P:photosynthesis"/>
    <property type="evidence" value="ECO:0007669"/>
    <property type="project" value="InterPro"/>
</dbReference>
<dbReference type="PANTHER" id="PTHR24960:SF79">
    <property type="entry name" value="PHOTOSYSTEM I IRON-SULFUR CENTER"/>
    <property type="match status" value="1"/>
</dbReference>
<feature type="domain" description="4Fe-4S ferredoxin-type" evidence="5">
    <location>
        <begin position="166"/>
        <end position="196"/>
    </location>
</feature>
<organism evidence="6 7">
    <name type="scientific">Desulfosarcina widdelii</name>
    <dbReference type="NCBI Taxonomy" id="947919"/>
    <lineage>
        <taxon>Bacteria</taxon>
        <taxon>Pseudomonadati</taxon>
        <taxon>Thermodesulfobacteriota</taxon>
        <taxon>Desulfobacteria</taxon>
        <taxon>Desulfobacterales</taxon>
        <taxon>Desulfosarcinaceae</taxon>
        <taxon>Desulfosarcina</taxon>
    </lineage>
</organism>
<sequence>MQWTAEAEAALKKVPFFVRKKVKSRVEKETAAEGKTVVDIEAVKTTQKRYLSGMAAEVKGYQLDTCFGSNGCPNRSVISEDLLKRLEQVLQEADLLSFLKEQVGDNLKFHHEFRVTVADCPNACSQPQIKDVGIIGAVMPAITDQSCSGCEACVDVCPDKAIVLDETVAIDSQRCMACGKCILACPTGTLGEQVKGYRVLLGGKLGRHPRLARELPGIFNEREVLDIVDACLVLYKKKSRGGKRFAAVLTDTDFDQLSKRFWKQNWPGFQARKVNKFFTSGAGKIP</sequence>
<accession>A0A5K7YV75</accession>
<gene>
    <name evidence="6" type="ORF">DSCW_06230</name>
</gene>
<dbReference type="Pfam" id="PF01077">
    <property type="entry name" value="NIR_SIR"/>
    <property type="match status" value="1"/>
</dbReference>
<dbReference type="GO" id="GO:0046872">
    <property type="term" value="F:metal ion binding"/>
    <property type="evidence" value="ECO:0007669"/>
    <property type="project" value="UniProtKB-KW"/>
</dbReference>
<protein>
    <recommendedName>
        <fullName evidence="5">4Fe-4S ferredoxin-type domain-containing protein</fullName>
    </recommendedName>
</protein>
<dbReference type="Gene3D" id="3.30.413.10">
    <property type="entry name" value="Sulfite Reductase Hemoprotein, domain 1"/>
    <property type="match status" value="1"/>
</dbReference>
<name>A0A5K7YV75_9BACT</name>
<dbReference type="GO" id="GO:0051539">
    <property type="term" value="F:4 iron, 4 sulfur cluster binding"/>
    <property type="evidence" value="ECO:0007669"/>
    <property type="project" value="UniProtKB-KW"/>
</dbReference>
<keyword evidence="1" id="KW-0004">4Fe-4S</keyword>
<dbReference type="GO" id="GO:0020037">
    <property type="term" value="F:heme binding"/>
    <property type="evidence" value="ECO:0007669"/>
    <property type="project" value="InterPro"/>
</dbReference>
<keyword evidence="7" id="KW-1185">Reference proteome</keyword>
<dbReference type="SUPFAM" id="SSF54862">
    <property type="entry name" value="4Fe-4S ferredoxins"/>
    <property type="match status" value="1"/>
</dbReference>
<dbReference type="RefSeq" id="WP_155302335.1">
    <property type="nucleotide sequence ID" value="NZ_AP021875.1"/>
</dbReference>
<feature type="domain" description="4Fe-4S ferredoxin-type" evidence="5">
    <location>
        <begin position="138"/>
        <end position="165"/>
    </location>
</feature>
<dbReference type="InterPro" id="IPR017896">
    <property type="entry name" value="4Fe4S_Fe-S-bd"/>
</dbReference>
<proteinExistence type="predicted"/>
<dbReference type="PROSITE" id="PS51379">
    <property type="entry name" value="4FE4S_FER_2"/>
    <property type="match status" value="2"/>
</dbReference>
<dbReference type="InterPro" id="IPR050157">
    <property type="entry name" value="PSI_iron-sulfur_center"/>
</dbReference>
<dbReference type="GO" id="GO:0016491">
    <property type="term" value="F:oxidoreductase activity"/>
    <property type="evidence" value="ECO:0007669"/>
    <property type="project" value="InterPro"/>
</dbReference>
<evidence type="ECO:0000313" key="7">
    <source>
        <dbReference type="Proteomes" id="UP000427769"/>
    </source>
</evidence>
<evidence type="ECO:0000256" key="3">
    <source>
        <dbReference type="ARBA" id="ARBA00023004"/>
    </source>
</evidence>
<dbReference type="InterPro" id="IPR006067">
    <property type="entry name" value="NO2/SO3_Rdtase_4Fe4S_dom"/>
</dbReference>
<reference evidence="6 7" key="1">
    <citation type="submission" date="2019-11" db="EMBL/GenBank/DDBJ databases">
        <title>Comparative genomics of hydrocarbon-degrading Desulfosarcina strains.</title>
        <authorList>
            <person name="Watanabe M."/>
            <person name="Kojima H."/>
            <person name="Fukui M."/>
        </authorList>
    </citation>
    <scope>NUCLEOTIDE SEQUENCE [LARGE SCALE GENOMIC DNA]</scope>
    <source>
        <strain evidence="6 7">PP31</strain>
    </source>
</reference>
<dbReference type="Pfam" id="PF00037">
    <property type="entry name" value="Fer4"/>
    <property type="match status" value="2"/>
</dbReference>
<dbReference type="OrthoDB" id="9800558at2"/>
<keyword evidence="4" id="KW-0411">Iron-sulfur</keyword>
<evidence type="ECO:0000256" key="4">
    <source>
        <dbReference type="ARBA" id="ARBA00023014"/>
    </source>
</evidence>
<evidence type="ECO:0000256" key="1">
    <source>
        <dbReference type="ARBA" id="ARBA00022485"/>
    </source>
</evidence>
<keyword evidence="3" id="KW-0408">Iron</keyword>
<dbReference type="SUPFAM" id="SSF56014">
    <property type="entry name" value="Nitrite and sulphite reductase 4Fe-4S domain-like"/>
    <property type="match status" value="1"/>
</dbReference>